<evidence type="ECO:0000313" key="1">
    <source>
        <dbReference type="EMBL" id="GBO02711.1"/>
    </source>
</evidence>
<dbReference type="EMBL" id="BGPR01030290">
    <property type="protein sequence ID" value="GBO02711.1"/>
    <property type="molecule type" value="Genomic_DNA"/>
</dbReference>
<accession>A0A4Y2TRK8</accession>
<keyword evidence="2" id="KW-1185">Reference proteome</keyword>
<dbReference type="AlphaFoldDB" id="A0A4Y2TRK8"/>
<sequence length="177" mass="19969">MGLSQADAARRLDVSQCGPTTLGPIPIRRFCVQKTCFRPTTSYNTCRRPFSSSFDPKEKKHYCAAAFCRPLCSVREKNLRYYGALRRLHNAGLRARRPVVAPPRLFRARPTQASSLVAREQAPINTLSIVCSIDRHWLTAILLQERAGWGKETKCNCGFNSGRHPEKGKEGKHEARD</sequence>
<dbReference type="Proteomes" id="UP000499080">
    <property type="component" value="Unassembled WGS sequence"/>
</dbReference>
<comment type="caution">
    <text evidence="1">The sequence shown here is derived from an EMBL/GenBank/DDBJ whole genome shotgun (WGS) entry which is preliminary data.</text>
</comment>
<organism evidence="1 2">
    <name type="scientific">Araneus ventricosus</name>
    <name type="common">Orbweaver spider</name>
    <name type="synonym">Epeira ventricosa</name>
    <dbReference type="NCBI Taxonomy" id="182803"/>
    <lineage>
        <taxon>Eukaryota</taxon>
        <taxon>Metazoa</taxon>
        <taxon>Ecdysozoa</taxon>
        <taxon>Arthropoda</taxon>
        <taxon>Chelicerata</taxon>
        <taxon>Arachnida</taxon>
        <taxon>Araneae</taxon>
        <taxon>Araneomorphae</taxon>
        <taxon>Entelegynae</taxon>
        <taxon>Araneoidea</taxon>
        <taxon>Araneidae</taxon>
        <taxon>Araneus</taxon>
    </lineage>
</organism>
<reference evidence="1 2" key="1">
    <citation type="journal article" date="2019" name="Sci. Rep.">
        <title>Orb-weaving spider Araneus ventricosus genome elucidates the spidroin gene catalogue.</title>
        <authorList>
            <person name="Kono N."/>
            <person name="Nakamura H."/>
            <person name="Ohtoshi R."/>
            <person name="Moran D.A.P."/>
            <person name="Shinohara A."/>
            <person name="Yoshida Y."/>
            <person name="Fujiwara M."/>
            <person name="Mori M."/>
            <person name="Tomita M."/>
            <person name="Arakawa K."/>
        </authorList>
    </citation>
    <scope>NUCLEOTIDE SEQUENCE [LARGE SCALE GENOMIC DNA]</scope>
</reference>
<name>A0A4Y2TRK8_ARAVE</name>
<proteinExistence type="predicted"/>
<evidence type="ECO:0000313" key="2">
    <source>
        <dbReference type="Proteomes" id="UP000499080"/>
    </source>
</evidence>
<gene>
    <name evidence="1" type="ORF">AVEN_269244_1</name>
</gene>
<protein>
    <submittedName>
        <fullName evidence="1">Uncharacterized protein</fullName>
    </submittedName>
</protein>